<feature type="compositionally biased region" description="Basic and acidic residues" evidence="1">
    <location>
        <begin position="335"/>
        <end position="344"/>
    </location>
</feature>
<evidence type="ECO:0000313" key="2">
    <source>
        <dbReference type="EMBL" id="CAJ62827.1"/>
    </source>
</evidence>
<evidence type="ECO:0000256" key="1">
    <source>
        <dbReference type="SAM" id="MobiDB-lite"/>
    </source>
</evidence>
<gene>
    <name evidence="2" type="ordered locus">FRAAL4185</name>
</gene>
<feature type="compositionally biased region" description="Basic and acidic residues" evidence="1">
    <location>
        <begin position="316"/>
        <end position="326"/>
    </location>
</feature>
<feature type="compositionally biased region" description="Basic and acidic residues" evidence="1">
    <location>
        <begin position="154"/>
        <end position="169"/>
    </location>
</feature>
<protein>
    <submittedName>
        <fullName evidence="2">Uncharacterized protein</fullName>
    </submittedName>
</protein>
<organism evidence="2 3">
    <name type="scientific">Frankia alni (strain DSM 45986 / CECT 9034 / ACN14a)</name>
    <dbReference type="NCBI Taxonomy" id="326424"/>
    <lineage>
        <taxon>Bacteria</taxon>
        <taxon>Bacillati</taxon>
        <taxon>Actinomycetota</taxon>
        <taxon>Actinomycetes</taxon>
        <taxon>Frankiales</taxon>
        <taxon>Frankiaceae</taxon>
        <taxon>Frankia</taxon>
    </lineage>
</organism>
<dbReference type="AlphaFoldDB" id="Q0RI45"/>
<dbReference type="EMBL" id="CT573213">
    <property type="protein sequence ID" value="CAJ62827.1"/>
    <property type="molecule type" value="Genomic_DNA"/>
</dbReference>
<dbReference type="HOGENOM" id="CLU_805963_0_0_11"/>
<feature type="region of interest" description="Disordered" evidence="1">
    <location>
        <begin position="1"/>
        <end position="23"/>
    </location>
</feature>
<dbReference type="Proteomes" id="UP000000657">
    <property type="component" value="Chromosome"/>
</dbReference>
<proteinExistence type="predicted"/>
<dbReference type="KEGG" id="fal:FRAAL4185"/>
<reference evidence="2 3" key="1">
    <citation type="journal article" date="2007" name="Genome Res.">
        <title>Genome characteristics of facultatively symbiotic Frankia sp. strains reflect host range and host plant biogeography.</title>
        <authorList>
            <person name="Normand P."/>
            <person name="Lapierre P."/>
            <person name="Tisa L.S."/>
            <person name="Gogarten J.P."/>
            <person name="Alloisio N."/>
            <person name="Bagnarol E."/>
            <person name="Bassi C.A."/>
            <person name="Berry A.M."/>
            <person name="Bickhart D.M."/>
            <person name="Choisne N."/>
            <person name="Couloux A."/>
            <person name="Cournoyer B."/>
            <person name="Cruveiller S."/>
            <person name="Daubin V."/>
            <person name="Demange N."/>
            <person name="Francino M.P."/>
            <person name="Goltsman E."/>
            <person name="Huang Y."/>
            <person name="Kopp O.R."/>
            <person name="Labarre L."/>
            <person name="Lapidus A."/>
            <person name="Lavire C."/>
            <person name="Marechal J."/>
            <person name="Martinez M."/>
            <person name="Mastronunzio J.E."/>
            <person name="Mullin B.C."/>
            <person name="Niemann J."/>
            <person name="Pujic P."/>
            <person name="Rawnsley T."/>
            <person name="Rouy Z."/>
            <person name="Schenowitz C."/>
            <person name="Sellstedt A."/>
            <person name="Tavares F."/>
            <person name="Tomkins J.P."/>
            <person name="Vallenet D."/>
            <person name="Valverde C."/>
            <person name="Wall L.G."/>
            <person name="Wang Y."/>
            <person name="Medigue C."/>
            <person name="Benson D.R."/>
        </authorList>
    </citation>
    <scope>NUCLEOTIDE SEQUENCE [LARGE SCALE GENOMIC DNA]</scope>
    <source>
        <strain evidence="3">DSM 45986 / CECT 9034 / ACN14a</strain>
    </source>
</reference>
<evidence type="ECO:0000313" key="3">
    <source>
        <dbReference type="Proteomes" id="UP000000657"/>
    </source>
</evidence>
<feature type="region of interest" description="Disordered" evidence="1">
    <location>
        <begin position="149"/>
        <end position="344"/>
    </location>
</feature>
<accession>Q0RI45</accession>
<name>Q0RI45_FRAAA</name>
<sequence length="344" mass="37095">MVTASHYAKSPARQFSTPHAVRRWGTPRTGIDAALLGPAPRSPVEGLTPEVSRVDVAVVRAGADDLERRLRDVRLAVRARLRAAATLRDELRAVGVARAKADAADEAVGTAEVRAERAEATRDLPNQVERLADELLADVVRMVDNARDAAVSTVRDRERELGETRDRQRAVLAQADPAPPRPAPGTALTTGPRARVRPSTCSSTSPTASTPRSGPASRRAPAADRSRTGRGPVRGLRGAPAQGPRLPGLACLRRAGDRRLRTGTPARPPHRPEPGRAARRVLPGPVRRGGRALHLARPERAAGPAHDPARRRVREGRRADPREAARTARRPRSRLHPDQRTPVG</sequence>
<keyword evidence="3" id="KW-1185">Reference proteome</keyword>
<feature type="compositionally biased region" description="Low complexity" evidence="1">
    <location>
        <begin position="184"/>
        <end position="220"/>
    </location>
</feature>